<evidence type="ECO:0000256" key="1">
    <source>
        <dbReference type="SAM" id="SignalP"/>
    </source>
</evidence>
<protein>
    <recommendedName>
        <fullName evidence="4">PRC-barrel domain containing protein</fullName>
    </recommendedName>
</protein>
<sequence>MIGNIIMSRNLFALLTAVAVVTSTPAFAKDDAPSAPAGSAAVVAKSGQVIRDVNGRRIGVVDTVRGDKVFIITATKMVSVPTSTLSLGSGGLQTSLKSSDVH</sequence>
<evidence type="ECO:0000313" key="2">
    <source>
        <dbReference type="EMBL" id="MEN2792638.1"/>
    </source>
</evidence>
<dbReference type="Proteomes" id="UP001419910">
    <property type="component" value="Unassembled WGS sequence"/>
</dbReference>
<proteinExistence type="predicted"/>
<dbReference type="RefSeq" id="WP_345840551.1">
    <property type="nucleotide sequence ID" value="NZ_JBDIME010000031.1"/>
</dbReference>
<evidence type="ECO:0008006" key="4">
    <source>
        <dbReference type="Google" id="ProtNLM"/>
    </source>
</evidence>
<reference evidence="2 3" key="1">
    <citation type="submission" date="2024-05" db="EMBL/GenBank/DDBJ databases">
        <authorList>
            <person name="Liu Q."/>
            <person name="Xin Y.-H."/>
        </authorList>
    </citation>
    <scope>NUCLEOTIDE SEQUENCE [LARGE SCALE GENOMIC DNA]</scope>
    <source>
        <strain evidence="2 3">CGMCC 1.10181</strain>
    </source>
</reference>
<dbReference type="EMBL" id="JBDIME010000031">
    <property type="protein sequence ID" value="MEN2792638.1"/>
    <property type="molecule type" value="Genomic_DNA"/>
</dbReference>
<gene>
    <name evidence="2" type="ORF">ABC974_23625</name>
</gene>
<evidence type="ECO:0000313" key="3">
    <source>
        <dbReference type="Proteomes" id="UP001419910"/>
    </source>
</evidence>
<comment type="caution">
    <text evidence="2">The sequence shown here is derived from an EMBL/GenBank/DDBJ whole genome shotgun (WGS) entry which is preliminary data.</text>
</comment>
<feature type="chain" id="PRO_5046946416" description="PRC-barrel domain containing protein" evidence="1">
    <location>
        <begin position="29"/>
        <end position="102"/>
    </location>
</feature>
<feature type="signal peptide" evidence="1">
    <location>
        <begin position="1"/>
        <end position="28"/>
    </location>
</feature>
<accession>A0ABU9YA12</accession>
<organism evidence="2 3">
    <name type="scientific">Sphingomonas oligophenolica</name>
    <dbReference type="NCBI Taxonomy" id="301154"/>
    <lineage>
        <taxon>Bacteria</taxon>
        <taxon>Pseudomonadati</taxon>
        <taxon>Pseudomonadota</taxon>
        <taxon>Alphaproteobacteria</taxon>
        <taxon>Sphingomonadales</taxon>
        <taxon>Sphingomonadaceae</taxon>
        <taxon>Sphingomonas</taxon>
    </lineage>
</organism>
<keyword evidence="3" id="KW-1185">Reference proteome</keyword>
<keyword evidence="1" id="KW-0732">Signal</keyword>
<name>A0ABU9YA12_9SPHN</name>